<evidence type="ECO:0000256" key="2">
    <source>
        <dbReference type="ARBA" id="ARBA00001946"/>
    </source>
</evidence>
<evidence type="ECO:0000313" key="24">
    <source>
        <dbReference type="EMBL" id="MBB3035991.1"/>
    </source>
</evidence>
<feature type="active site" description="Proton donor" evidence="18">
    <location>
        <position position="477"/>
    </location>
</feature>
<dbReference type="PANTHER" id="PTHR46244:SF3">
    <property type="entry name" value="PHOSPHOENOLPYRUVATE-PROTEIN PHOSPHOTRANSFERASE"/>
    <property type="match status" value="1"/>
</dbReference>
<evidence type="ECO:0000256" key="11">
    <source>
        <dbReference type="ARBA" id="ARBA00022679"/>
    </source>
</evidence>
<dbReference type="Pfam" id="PF02896">
    <property type="entry name" value="PEP-utilizers_C"/>
    <property type="match status" value="1"/>
</dbReference>
<evidence type="ECO:0000256" key="13">
    <source>
        <dbReference type="ARBA" id="ARBA00022723"/>
    </source>
</evidence>
<dbReference type="InterPro" id="IPR036618">
    <property type="entry name" value="PtsI_HPr-bd_sf"/>
</dbReference>
<dbReference type="InterPro" id="IPR008279">
    <property type="entry name" value="PEP-util_enz_mobile_dom"/>
</dbReference>
<dbReference type="InterPro" id="IPR018274">
    <property type="entry name" value="PEP_util_AS"/>
</dbReference>
<evidence type="ECO:0000259" key="21">
    <source>
        <dbReference type="Pfam" id="PF00391"/>
    </source>
</evidence>
<keyword evidence="14 17" id="KW-0418">Kinase</keyword>
<keyword evidence="13 17" id="KW-0479">Metal-binding</keyword>
<evidence type="ECO:0000256" key="7">
    <source>
        <dbReference type="ARBA" id="ARBA00016544"/>
    </source>
</evidence>
<evidence type="ECO:0000256" key="19">
    <source>
        <dbReference type="PIRSR" id="PIRSR000732-2"/>
    </source>
</evidence>
<dbReference type="EC" id="2.7.3.9" evidence="6 17"/>
<dbReference type="AlphaFoldDB" id="A0A839RIY7"/>
<evidence type="ECO:0000256" key="16">
    <source>
        <dbReference type="ARBA" id="ARBA00033235"/>
    </source>
</evidence>
<feature type="active site" description="Tele-phosphohistidine intermediate" evidence="18">
    <location>
        <position position="185"/>
    </location>
</feature>
<feature type="binding site" evidence="19">
    <location>
        <position position="442"/>
    </location>
    <ligand>
        <name>phosphoenolpyruvate</name>
        <dbReference type="ChEBI" id="CHEBI:58702"/>
    </ligand>
</feature>
<dbReference type="Pfam" id="PF05524">
    <property type="entry name" value="PEP-utilisers_N"/>
    <property type="match status" value="1"/>
</dbReference>
<dbReference type="GO" id="GO:0016301">
    <property type="term" value="F:kinase activity"/>
    <property type="evidence" value="ECO:0007669"/>
    <property type="project" value="UniProtKB-KW"/>
</dbReference>
<dbReference type="PIRSF" id="PIRSF000732">
    <property type="entry name" value="PTS_enzyme_I"/>
    <property type="match status" value="1"/>
</dbReference>
<evidence type="ECO:0000256" key="9">
    <source>
        <dbReference type="ARBA" id="ARBA00022490"/>
    </source>
</evidence>
<evidence type="ECO:0000256" key="6">
    <source>
        <dbReference type="ARBA" id="ARBA00012232"/>
    </source>
</evidence>
<evidence type="ECO:0000256" key="14">
    <source>
        <dbReference type="ARBA" id="ARBA00022777"/>
    </source>
</evidence>
<dbReference type="InterPro" id="IPR015813">
    <property type="entry name" value="Pyrv/PenolPyrv_kinase-like_dom"/>
</dbReference>
<evidence type="ECO:0000259" key="22">
    <source>
        <dbReference type="Pfam" id="PF02896"/>
    </source>
</evidence>
<feature type="binding site" evidence="20">
    <location>
        <position position="408"/>
    </location>
    <ligand>
        <name>Mg(2+)</name>
        <dbReference type="ChEBI" id="CHEBI:18420"/>
    </ligand>
</feature>
<dbReference type="NCBIfam" id="TIGR01417">
    <property type="entry name" value="PTS_I_fam"/>
    <property type="match status" value="1"/>
</dbReference>
<feature type="domain" description="PEP-utilising enzyme mobile" evidence="21">
    <location>
        <begin position="151"/>
        <end position="220"/>
    </location>
</feature>
<evidence type="ECO:0000256" key="18">
    <source>
        <dbReference type="PIRSR" id="PIRSR000732-1"/>
    </source>
</evidence>
<evidence type="ECO:0000256" key="8">
    <source>
        <dbReference type="ARBA" id="ARBA00022448"/>
    </source>
</evidence>
<dbReference type="Gene3D" id="3.50.30.10">
    <property type="entry name" value="Phosphohistidine domain"/>
    <property type="match status" value="1"/>
</dbReference>
<protein>
    <recommendedName>
        <fullName evidence="7 17">Phosphoenolpyruvate-protein phosphotransferase</fullName>
        <ecNumber evidence="6 17">2.7.3.9</ecNumber>
    </recommendedName>
    <alternativeName>
        <fullName evidence="16 17">Phosphotransferase system, enzyme I</fullName>
    </alternativeName>
</protein>
<accession>A0A839RIY7</accession>
<evidence type="ECO:0000256" key="3">
    <source>
        <dbReference type="ARBA" id="ARBA00002728"/>
    </source>
</evidence>
<dbReference type="Gene3D" id="3.20.20.60">
    <property type="entry name" value="Phosphoenolpyruvate-binding domains"/>
    <property type="match status" value="1"/>
</dbReference>
<evidence type="ECO:0000256" key="15">
    <source>
        <dbReference type="ARBA" id="ARBA00022842"/>
    </source>
</evidence>
<comment type="caution">
    <text evidence="24">The sequence shown here is derived from an EMBL/GenBank/DDBJ whole genome shotgun (WGS) entry which is preliminary data.</text>
</comment>
<evidence type="ECO:0000259" key="23">
    <source>
        <dbReference type="Pfam" id="PF05524"/>
    </source>
</evidence>
<keyword evidence="25" id="KW-1185">Reference proteome</keyword>
<dbReference type="InterPro" id="IPR040442">
    <property type="entry name" value="Pyrv_kinase-like_dom_sf"/>
</dbReference>
<dbReference type="SUPFAM" id="SSF51621">
    <property type="entry name" value="Phosphoenolpyruvate/pyruvate domain"/>
    <property type="match status" value="1"/>
</dbReference>
<dbReference type="InterPro" id="IPR023151">
    <property type="entry name" value="PEP_util_CS"/>
</dbReference>
<feature type="binding site" evidence="19">
    <location>
        <begin position="431"/>
        <end position="432"/>
    </location>
    <ligand>
        <name>phosphoenolpyruvate</name>
        <dbReference type="ChEBI" id="CHEBI:58702"/>
    </ligand>
</feature>
<organism evidence="24 25">
    <name type="scientific">Hoyosella altamirensis</name>
    <dbReference type="NCBI Taxonomy" id="616997"/>
    <lineage>
        <taxon>Bacteria</taxon>
        <taxon>Bacillati</taxon>
        <taxon>Actinomycetota</taxon>
        <taxon>Actinomycetes</taxon>
        <taxon>Mycobacteriales</taxon>
        <taxon>Hoyosellaceae</taxon>
        <taxon>Hoyosella</taxon>
    </lineage>
</organism>
<evidence type="ECO:0000256" key="10">
    <source>
        <dbReference type="ARBA" id="ARBA00022597"/>
    </source>
</evidence>
<dbReference type="SUPFAM" id="SSF47831">
    <property type="entry name" value="Enzyme I of the PEP:sugar phosphotransferase system HPr-binding (sub)domain"/>
    <property type="match status" value="1"/>
</dbReference>
<proteinExistence type="inferred from homology"/>
<feature type="binding site" evidence="20">
    <location>
        <position position="432"/>
    </location>
    <ligand>
        <name>Mg(2+)</name>
        <dbReference type="ChEBI" id="CHEBI:18420"/>
    </ligand>
</feature>
<dbReference type="InterPro" id="IPR036637">
    <property type="entry name" value="Phosphohistidine_dom_sf"/>
</dbReference>
<comment type="catalytic activity">
    <reaction evidence="1 17">
        <text>L-histidyl-[protein] + phosphoenolpyruvate = N(pros)-phospho-L-histidyl-[protein] + pyruvate</text>
        <dbReference type="Rhea" id="RHEA:23880"/>
        <dbReference type="Rhea" id="RHEA-COMP:9745"/>
        <dbReference type="Rhea" id="RHEA-COMP:9746"/>
        <dbReference type="ChEBI" id="CHEBI:15361"/>
        <dbReference type="ChEBI" id="CHEBI:29979"/>
        <dbReference type="ChEBI" id="CHEBI:58702"/>
        <dbReference type="ChEBI" id="CHEBI:64837"/>
        <dbReference type="EC" id="2.7.3.9"/>
    </reaction>
</comment>
<dbReference type="PROSITE" id="PS00370">
    <property type="entry name" value="PEP_ENZYMES_PHOS_SITE"/>
    <property type="match status" value="1"/>
</dbReference>
<evidence type="ECO:0000256" key="4">
    <source>
        <dbReference type="ARBA" id="ARBA00004496"/>
    </source>
</evidence>
<feature type="domain" description="PEP-utilising enzyme C-terminal" evidence="22">
    <location>
        <begin position="249"/>
        <end position="513"/>
    </location>
</feature>
<evidence type="ECO:0000256" key="17">
    <source>
        <dbReference type="PIRNR" id="PIRNR000732"/>
    </source>
</evidence>
<dbReference type="Proteomes" id="UP000567922">
    <property type="component" value="Unassembled WGS sequence"/>
</dbReference>
<dbReference type="Pfam" id="PF00391">
    <property type="entry name" value="PEP-utilizers"/>
    <property type="match status" value="1"/>
</dbReference>
<dbReference type="InterPro" id="IPR008731">
    <property type="entry name" value="PTS_EIN"/>
</dbReference>
<dbReference type="RefSeq" id="WP_064439662.1">
    <property type="nucleotide sequence ID" value="NZ_BDDI01000005.1"/>
</dbReference>
<dbReference type="GO" id="GO:0008965">
    <property type="term" value="F:phosphoenolpyruvate-protein phosphotransferase activity"/>
    <property type="evidence" value="ECO:0007669"/>
    <property type="project" value="UniProtKB-EC"/>
</dbReference>
<dbReference type="InterPro" id="IPR050499">
    <property type="entry name" value="PEP-utilizing_PTS_enzyme"/>
</dbReference>
<dbReference type="InterPro" id="IPR024692">
    <property type="entry name" value="PTS_EI"/>
</dbReference>
<feature type="binding site" evidence="19">
    <location>
        <position position="319"/>
    </location>
    <ligand>
        <name>phosphoenolpyruvate</name>
        <dbReference type="ChEBI" id="CHEBI:58702"/>
    </ligand>
</feature>
<evidence type="ECO:0000256" key="1">
    <source>
        <dbReference type="ARBA" id="ARBA00000683"/>
    </source>
</evidence>
<evidence type="ECO:0000313" key="25">
    <source>
        <dbReference type="Proteomes" id="UP000567922"/>
    </source>
</evidence>
<sequence length="560" mass="56858">MFTGIGVSPGSAVAPVLRLAPPITTSPQDSDRGPASDTAAQLAVLREGFTKAAEALKAEANVRDGEARDVLNVAAQIAGDSALHASAEKHVKAGMPAGHSVTLAAAEFAEMLEKLGGYMAERAADLRGVRDHVVALIKGVAVPGVPQPGHPYVLVAKDLTPADTATLGGSDVVAIVTEEGGPTSHTAILARALGIPAVVAARGASELDDGAEVLVNGASGVVYVNPSAEQRQRALAASAAALVTSGSGCTQDGHPVGLLANIAGPADGVAALEADAEGVGLFRTEFAFLDRSTAPTFDEQKALYTAVLAPFAGKKVVARTLDAGADKPLPFLPLGADENPALGVRGLRTRVRFPELLENQLKALAAAGAESNADLWVMAPMVATFDEVAEFTALARGYGIRTCGAMIEVPSAALRAGDILSEADFVSIGTNDLTQYTLAADRMLGAVAPLLDPWQPALLDLVALTVNASEGKPVGVCGEAAADPLLALVFAGLGVSSLSMAPRAIAGVRTALLGVTFAQCQQTAEAARKARTATEARNAVRDLVPAALLAELGLAQDGLA</sequence>
<dbReference type="EMBL" id="JACHWS010000001">
    <property type="protein sequence ID" value="MBB3035991.1"/>
    <property type="molecule type" value="Genomic_DNA"/>
</dbReference>
<dbReference type="PRINTS" id="PR01736">
    <property type="entry name" value="PHPHTRNFRASE"/>
</dbReference>
<keyword evidence="12 17" id="KW-0598">Phosphotransferase system</keyword>
<evidence type="ECO:0000256" key="5">
    <source>
        <dbReference type="ARBA" id="ARBA00007837"/>
    </source>
</evidence>
<dbReference type="OrthoDB" id="9765468at2"/>
<gene>
    <name evidence="24" type="ORF">FHU29_000425</name>
</gene>
<comment type="function">
    <text evidence="3 17">General (non sugar-specific) component of the phosphoenolpyruvate-dependent sugar phosphotransferase system (sugar PTS). This major carbohydrate active-transport system catalyzes the phosphorylation of incoming sugar substrates concomitantly with their translocation across the cell membrane. Enzyme I transfers the phosphoryl group from phosphoenolpyruvate (PEP) to the phosphoryl carrier protein (HPr).</text>
</comment>
<dbReference type="SUPFAM" id="SSF52009">
    <property type="entry name" value="Phosphohistidine domain"/>
    <property type="match status" value="1"/>
</dbReference>
<name>A0A839RIY7_9ACTN</name>
<dbReference type="PANTHER" id="PTHR46244">
    <property type="entry name" value="PHOSPHOENOLPYRUVATE-PROTEIN PHOSPHOTRANSFERASE"/>
    <property type="match status" value="1"/>
</dbReference>
<evidence type="ECO:0000256" key="12">
    <source>
        <dbReference type="ARBA" id="ARBA00022683"/>
    </source>
</evidence>
<dbReference type="Gene3D" id="1.10.274.10">
    <property type="entry name" value="PtsI, HPr-binding domain"/>
    <property type="match status" value="1"/>
</dbReference>
<comment type="subcellular location">
    <subcellularLocation>
        <location evidence="4 17">Cytoplasm</location>
    </subcellularLocation>
</comment>
<dbReference type="GO" id="GO:0005737">
    <property type="term" value="C:cytoplasm"/>
    <property type="evidence" value="ECO:0007669"/>
    <property type="project" value="UniProtKB-SubCell"/>
</dbReference>
<keyword evidence="10 17" id="KW-0762">Sugar transport</keyword>
<keyword evidence="8 17" id="KW-0813">Transport</keyword>
<evidence type="ECO:0000256" key="20">
    <source>
        <dbReference type="PIRSR" id="PIRSR000732-3"/>
    </source>
</evidence>
<feature type="binding site" evidence="19">
    <location>
        <position position="283"/>
    </location>
    <ligand>
        <name>phosphoenolpyruvate</name>
        <dbReference type="ChEBI" id="CHEBI:58702"/>
    </ligand>
</feature>
<comment type="cofactor">
    <cofactor evidence="2 17 20">
        <name>Mg(2+)</name>
        <dbReference type="ChEBI" id="CHEBI:18420"/>
    </cofactor>
</comment>
<dbReference type="InterPro" id="IPR000121">
    <property type="entry name" value="PEP_util_C"/>
</dbReference>
<keyword evidence="15 17" id="KW-0460">Magnesium</keyword>
<dbReference type="PROSITE" id="PS00742">
    <property type="entry name" value="PEP_ENZYMES_2"/>
    <property type="match status" value="1"/>
</dbReference>
<reference evidence="24 25" key="1">
    <citation type="submission" date="2020-08" db="EMBL/GenBank/DDBJ databases">
        <title>Sequencing the genomes of 1000 actinobacteria strains.</title>
        <authorList>
            <person name="Klenk H.-P."/>
        </authorList>
    </citation>
    <scope>NUCLEOTIDE SEQUENCE [LARGE SCALE GENOMIC DNA]</scope>
    <source>
        <strain evidence="24 25">DSM 45258</strain>
    </source>
</reference>
<comment type="similarity">
    <text evidence="5 17">Belongs to the PEP-utilizing enzyme family.</text>
</comment>
<keyword evidence="9 17" id="KW-0963">Cytoplasm</keyword>
<dbReference type="GO" id="GO:0046872">
    <property type="term" value="F:metal ion binding"/>
    <property type="evidence" value="ECO:0007669"/>
    <property type="project" value="UniProtKB-KW"/>
</dbReference>
<feature type="domain" description="Phosphotransferase system enzyme I N-terminal" evidence="23">
    <location>
        <begin position="3"/>
        <end position="122"/>
    </location>
</feature>
<dbReference type="GO" id="GO:0009401">
    <property type="term" value="P:phosphoenolpyruvate-dependent sugar phosphotransferase system"/>
    <property type="evidence" value="ECO:0007669"/>
    <property type="project" value="UniProtKB-KW"/>
</dbReference>
<dbReference type="InterPro" id="IPR006318">
    <property type="entry name" value="PTS_EI-like"/>
</dbReference>
<keyword evidence="11 17" id="KW-0808">Transferase</keyword>